<feature type="coiled-coil region" evidence="7">
    <location>
        <begin position="509"/>
        <end position="536"/>
    </location>
</feature>
<dbReference type="AlphaFoldDB" id="A0A449AQY1"/>
<sequence>MNIEIKNKTIKLIDELKAICQVFGLGNDGNEYKIITQIFLYKFINDKFGYELKKEDENIRNAEKWDEAFINMDKSSRDKLLNKLNPEIPTLEPEHLISSLWNQQDKGDFSSIFDKVMLEISRKNEDIFVTRTSQGTKIPIFEELTIYITDRNERSNFAKALIGKLHNFSFEKVFEEKYDFFSTIFEYLIKDYNTNGGGKYAEYYTPHSIASIMAKLLVGNEKDLKSMNIYDPSAGTGTLLMALANEIGNEKCTIFAQDISQRSNKMLKLNLILNGSTLSLENVIQGDTLTSPNYLWFDKDEENDRIEEFDFVVSNPPFKMDFSETREKLASMPSRFWAGVPKIPAKKKESMAIYTLFIQHVINSIKKDTGKGAIVIPTGFITSKSGVERKILEKIVDDKIVYGCISMPSNVFANTGTNVSVLFFDKKQKHDKVILIDASKLGEEYQEGKNKKKRLTNDDIDLIIKTFNGKEVVDNFSVAVTYDEIKEKNYSLSAGQYFEIKIDYIDMSEEEFENKMSEYKNELLSLFEEGDKLQKEIMEQLSKIKYEKS</sequence>
<dbReference type="CDD" id="cd02440">
    <property type="entry name" value="AdoMet_MTases"/>
    <property type="match status" value="1"/>
</dbReference>
<dbReference type="REBASE" id="298611">
    <property type="entry name" value="M.Mca10146I"/>
</dbReference>
<evidence type="ECO:0000256" key="1">
    <source>
        <dbReference type="ARBA" id="ARBA00011900"/>
    </source>
</evidence>
<dbReference type="PRINTS" id="PR00507">
    <property type="entry name" value="N12N6MTFRASE"/>
</dbReference>
<keyword evidence="2 9" id="KW-0489">Methyltransferase</keyword>
<keyword evidence="4" id="KW-0949">S-adenosyl-L-methionine</keyword>
<dbReference type="GO" id="GO:0032259">
    <property type="term" value="P:methylation"/>
    <property type="evidence" value="ECO:0007669"/>
    <property type="project" value="UniProtKB-KW"/>
</dbReference>
<dbReference type="InterPro" id="IPR003356">
    <property type="entry name" value="DNA_methylase_A-5"/>
</dbReference>
<dbReference type="PANTHER" id="PTHR42933">
    <property type="entry name" value="SLR6095 PROTEIN"/>
    <property type="match status" value="1"/>
</dbReference>
<gene>
    <name evidence="9" type="ORF">NCTC10146_00335</name>
</gene>
<dbReference type="EMBL" id="LR215010">
    <property type="protein sequence ID" value="VEU68877.1"/>
    <property type="molecule type" value="Genomic_DNA"/>
</dbReference>
<keyword evidence="3 9" id="KW-0808">Transferase</keyword>
<evidence type="ECO:0000256" key="7">
    <source>
        <dbReference type="SAM" id="Coils"/>
    </source>
</evidence>
<evidence type="ECO:0000313" key="9">
    <source>
        <dbReference type="EMBL" id="VEU68877.1"/>
    </source>
</evidence>
<evidence type="ECO:0000313" key="10">
    <source>
        <dbReference type="Proteomes" id="UP000290495"/>
    </source>
</evidence>
<dbReference type="GO" id="GO:0009307">
    <property type="term" value="P:DNA restriction-modification system"/>
    <property type="evidence" value="ECO:0007669"/>
    <property type="project" value="UniProtKB-KW"/>
</dbReference>
<dbReference type="InterPro" id="IPR029063">
    <property type="entry name" value="SAM-dependent_MTases_sf"/>
</dbReference>
<dbReference type="RefSeq" id="WP_044084312.1">
    <property type="nucleotide sequence ID" value="NZ_LR215010.1"/>
</dbReference>
<feature type="domain" description="DNA methylase adenine-specific" evidence="8">
    <location>
        <begin position="177"/>
        <end position="499"/>
    </location>
</feature>
<dbReference type="GO" id="GO:0009007">
    <property type="term" value="F:site-specific DNA-methyltransferase (adenine-specific) activity"/>
    <property type="evidence" value="ECO:0007669"/>
    <property type="project" value="UniProtKB-EC"/>
</dbReference>
<evidence type="ECO:0000256" key="3">
    <source>
        <dbReference type="ARBA" id="ARBA00022679"/>
    </source>
</evidence>
<evidence type="ECO:0000256" key="6">
    <source>
        <dbReference type="ARBA" id="ARBA00047942"/>
    </source>
</evidence>
<reference evidence="9 10" key="1">
    <citation type="submission" date="2019-01" db="EMBL/GenBank/DDBJ databases">
        <authorList>
            <consortium name="Pathogen Informatics"/>
        </authorList>
    </citation>
    <scope>NUCLEOTIDE SEQUENCE [LARGE SCALE GENOMIC DNA]</scope>
    <source>
        <strain evidence="9 10">NCTC10146</strain>
    </source>
</reference>
<evidence type="ECO:0000259" key="8">
    <source>
        <dbReference type="Pfam" id="PF02384"/>
    </source>
</evidence>
<dbReference type="PANTHER" id="PTHR42933:SF1">
    <property type="entry name" value="SITE-SPECIFIC DNA-METHYLTRANSFERASE (ADENINE-SPECIFIC)"/>
    <property type="match status" value="1"/>
</dbReference>
<dbReference type="EC" id="2.1.1.72" evidence="1"/>
<organism evidence="9 10">
    <name type="scientific">Mycoplasmopsis canis</name>
    <dbReference type="NCBI Taxonomy" id="29555"/>
    <lineage>
        <taxon>Bacteria</taxon>
        <taxon>Bacillati</taxon>
        <taxon>Mycoplasmatota</taxon>
        <taxon>Mycoplasmoidales</taxon>
        <taxon>Metamycoplasmataceae</taxon>
        <taxon>Mycoplasmopsis</taxon>
    </lineage>
</organism>
<dbReference type="GO" id="GO:0003677">
    <property type="term" value="F:DNA binding"/>
    <property type="evidence" value="ECO:0007669"/>
    <property type="project" value="InterPro"/>
</dbReference>
<dbReference type="GO" id="GO:0008170">
    <property type="term" value="F:N-methyltransferase activity"/>
    <property type="evidence" value="ECO:0007669"/>
    <property type="project" value="InterPro"/>
</dbReference>
<name>A0A449AQY1_9BACT</name>
<dbReference type="Pfam" id="PF02384">
    <property type="entry name" value="N6_Mtase"/>
    <property type="match status" value="1"/>
</dbReference>
<dbReference type="InterPro" id="IPR051537">
    <property type="entry name" value="DNA_Adenine_Mtase"/>
</dbReference>
<evidence type="ECO:0000256" key="2">
    <source>
        <dbReference type="ARBA" id="ARBA00022603"/>
    </source>
</evidence>
<evidence type="ECO:0000256" key="5">
    <source>
        <dbReference type="ARBA" id="ARBA00022747"/>
    </source>
</evidence>
<keyword evidence="7" id="KW-0175">Coiled coil</keyword>
<dbReference type="Gene3D" id="3.40.50.150">
    <property type="entry name" value="Vaccinia Virus protein VP39"/>
    <property type="match status" value="1"/>
</dbReference>
<accession>A0A449AQY1</accession>
<dbReference type="SUPFAM" id="SSF53335">
    <property type="entry name" value="S-adenosyl-L-methionine-dependent methyltransferases"/>
    <property type="match status" value="1"/>
</dbReference>
<dbReference type="PROSITE" id="PS00092">
    <property type="entry name" value="N6_MTASE"/>
    <property type="match status" value="1"/>
</dbReference>
<keyword evidence="5" id="KW-0680">Restriction system</keyword>
<proteinExistence type="predicted"/>
<comment type="catalytic activity">
    <reaction evidence="6">
        <text>a 2'-deoxyadenosine in DNA + S-adenosyl-L-methionine = an N(6)-methyl-2'-deoxyadenosine in DNA + S-adenosyl-L-homocysteine + H(+)</text>
        <dbReference type="Rhea" id="RHEA:15197"/>
        <dbReference type="Rhea" id="RHEA-COMP:12418"/>
        <dbReference type="Rhea" id="RHEA-COMP:12419"/>
        <dbReference type="ChEBI" id="CHEBI:15378"/>
        <dbReference type="ChEBI" id="CHEBI:57856"/>
        <dbReference type="ChEBI" id="CHEBI:59789"/>
        <dbReference type="ChEBI" id="CHEBI:90615"/>
        <dbReference type="ChEBI" id="CHEBI:90616"/>
        <dbReference type="EC" id="2.1.1.72"/>
    </reaction>
</comment>
<dbReference type="Proteomes" id="UP000290495">
    <property type="component" value="Chromosome"/>
</dbReference>
<protein>
    <recommendedName>
        <fullName evidence="1">site-specific DNA-methyltransferase (adenine-specific)</fullName>
        <ecNumber evidence="1">2.1.1.72</ecNumber>
    </recommendedName>
</protein>
<dbReference type="InterPro" id="IPR002052">
    <property type="entry name" value="DNA_methylase_N6_adenine_CS"/>
</dbReference>
<evidence type="ECO:0000256" key="4">
    <source>
        <dbReference type="ARBA" id="ARBA00022691"/>
    </source>
</evidence>